<dbReference type="Pfam" id="PF15902">
    <property type="entry name" value="Sortilin-Vps10"/>
    <property type="match status" value="1"/>
</dbReference>
<dbReference type="RefSeq" id="WP_345028856.1">
    <property type="nucleotide sequence ID" value="NZ_BAABEY010000021.1"/>
</dbReference>
<sequence>MRLLKSVTVSVCLFAAGTGFGSAQPDLPLRENAPPQVSGAGEVHWEKIGPGGGGATFIPTFSYHSPSDFLLKCDMTGSYHSRDGGKSYDQINLPDGAGCFAYDPHDSNTVYIGSAVLNRSRDGGRTWEQLFPEKKDMLGASFSGDHAGYRPVTRPGSDYEKNGRIGTIKVDPSRASSMYFSMGEFLFATGDQGKSWQKKQIGGPIELLYTNTAGLKEELVIFTPDAAFTLDKRTGKLSKNAYPEQMSPAFSFTAGIDPVRGHEVFYALHHDTSREVREEFGYSEVWVSEDRGLTWAVRRNPVLANTRAGVKPSYSMIACSESDARQVYLVTNRYEEKREKGVVYWYGAMKSEDSGKTWDWVWKGGGGSGRYGVKDGVGVANLEDAWAEEAFGGEYIRLMDIGVSPTDARTAIVTDWYRAMKTTDGGKSWKEIYSDRLPGGTYRSRGLDVTTSYGVHFDPFDSSHLAISYTDIGYHHSYDGGESWQRSVKGVPSEWVNTCYWVEFDPEVKGKIWSAWSGMHDYPRGKMTRDPAWKQKAKGGICVSYDGGKTWEPYTEGMGADSPATSLVLDPTSPPGKRTLYAAVYSKGIFKSTDDGKTWQLKNNGIGDNTCAFELTRTGNGTLFLTVSPTPVHRNGKKGREFYPGAVYRSTDGAETWTRLQVSEGLLFPNGIGSDPRDPMRLYLACWSDIDLSDLVGGEVARATGGNKKLATPGGGFLSEDGGDTWRSIFDSTQYVYDVTVDPGFPGRIYCNTFNGAAYRSDDHGKTWNRIKGYDFHWGHRITIDENNPGQVYINTYGSSVWHGFPVTADAGTPNPNGRNDAWGFAGFGGGGAMFYPTVSPHNPRRVLVACDMTGSYATHDGGKSWRMFNLRGPAHDFVFDPSDSNTVYANTIALFKSMDRGTTWSLFYPSPAEVSGFVSQGDHASETVITKDSTLRKVIAFAIDPGDSRKLFAIISINGKPSFCTSENGGGNWRTERQLEPGTRKIFIDPGSPPGDRTVLICGEAGILKRQNGHWTPRSGPGGVRVINEFSGGYDTQSKRFVVYAISGSSYFNPEKEKPGIFYTNDGGATWISRQEGLLKQARSTDPEWRSIATSTMHPHVVYVSYANLKVHGDTTCIGVAKSEDYGKSWTLVWKDLLTRNGDVASPNLEEEWLTERFGPGWGENPFAIGVSPANPEVCYTTDFGRTLKSEDGGKTWEQVFTRKKPGGGWVSRGLEVTTGYQLAFDPFDKNHVFTANTDIGLMESLDGGESWTSATRDNGVPKNWSNSTYWVAFDPEVKGRVWVAMSGTHDLPRPKMWRKNGVSGYKGGVLVSDDGGKTWKPVSGDIGEGAVTHLLVDPLSPPAGRTLYSCVFGKGVYKSTDGGATWMQKNKGIDNPEPFAWRIVKRDEDHTLFLVVSRRSEGGETGTTGDGALYRSSDEGETWTKMALPPGTNGPTSLAADPDRPHRLLLSAWGRKSAGRFAPDTGGGIFVSDDDGRTWKPVLEQDQHVHDLTYDARVRRFYACGFNGSAYASEDAGMTWTRIKGYNFKWGKRVEPDPRDPGKIFIITFGGGVWYGPARGDATALEDIVPVR</sequence>
<dbReference type="Proteomes" id="UP001501508">
    <property type="component" value="Unassembled WGS sequence"/>
</dbReference>
<dbReference type="EMBL" id="BAABEY010000021">
    <property type="protein sequence ID" value="GAA4439629.1"/>
    <property type="molecule type" value="Genomic_DNA"/>
</dbReference>
<feature type="signal peptide" evidence="2">
    <location>
        <begin position="1"/>
        <end position="23"/>
    </location>
</feature>
<organism evidence="4 5">
    <name type="scientific">Ravibacter arvi</name>
    <dbReference type="NCBI Taxonomy" id="2051041"/>
    <lineage>
        <taxon>Bacteria</taxon>
        <taxon>Pseudomonadati</taxon>
        <taxon>Bacteroidota</taxon>
        <taxon>Cytophagia</taxon>
        <taxon>Cytophagales</taxon>
        <taxon>Spirosomataceae</taxon>
        <taxon>Ravibacter</taxon>
    </lineage>
</organism>
<dbReference type="InterPro" id="IPR036278">
    <property type="entry name" value="Sialidase_sf"/>
</dbReference>
<proteinExistence type="predicted"/>
<evidence type="ECO:0000256" key="1">
    <source>
        <dbReference type="ARBA" id="ARBA00022737"/>
    </source>
</evidence>
<dbReference type="InterPro" id="IPR015943">
    <property type="entry name" value="WD40/YVTN_repeat-like_dom_sf"/>
</dbReference>
<evidence type="ECO:0000259" key="3">
    <source>
        <dbReference type="Pfam" id="PF15902"/>
    </source>
</evidence>
<keyword evidence="1" id="KW-0677">Repeat</keyword>
<comment type="caution">
    <text evidence="4">The sequence shown here is derived from an EMBL/GenBank/DDBJ whole genome shotgun (WGS) entry which is preliminary data.</text>
</comment>
<keyword evidence="2" id="KW-0732">Signal</keyword>
<keyword evidence="5" id="KW-1185">Reference proteome</keyword>
<protein>
    <recommendedName>
        <fullName evidence="3">Sortilin N-terminal domain-containing protein</fullName>
    </recommendedName>
</protein>
<evidence type="ECO:0000313" key="5">
    <source>
        <dbReference type="Proteomes" id="UP001501508"/>
    </source>
</evidence>
<feature type="domain" description="Sortilin N-terminal" evidence="3">
    <location>
        <begin position="1358"/>
        <end position="1490"/>
    </location>
</feature>
<dbReference type="SUPFAM" id="SSF50939">
    <property type="entry name" value="Sialidases"/>
    <property type="match status" value="1"/>
</dbReference>
<dbReference type="PANTHER" id="PTHR43739:SF5">
    <property type="entry name" value="EXO-ALPHA-SIALIDASE"/>
    <property type="match status" value="1"/>
</dbReference>
<dbReference type="CDD" id="cd15482">
    <property type="entry name" value="Sialidase_non-viral"/>
    <property type="match status" value="4"/>
</dbReference>
<reference evidence="5" key="1">
    <citation type="journal article" date="2019" name="Int. J. Syst. Evol. Microbiol.">
        <title>The Global Catalogue of Microorganisms (GCM) 10K type strain sequencing project: providing services to taxonomists for standard genome sequencing and annotation.</title>
        <authorList>
            <consortium name="The Broad Institute Genomics Platform"/>
            <consortium name="The Broad Institute Genome Sequencing Center for Infectious Disease"/>
            <person name="Wu L."/>
            <person name="Ma J."/>
        </authorList>
    </citation>
    <scope>NUCLEOTIDE SEQUENCE [LARGE SCALE GENOMIC DNA]</scope>
    <source>
        <strain evidence="5">JCM 31920</strain>
    </source>
</reference>
<evidence type="ECO:0000256" key="2">
    <source>
        <dbReference type="SAM" id="SignalP"/>
    </source>
</evidence>
<feature type="chain" id="PRO_5047319649" description="Sortilin N-terminal domain-containing protein" evidence="2">
    <location>
        <begin position="24"/>
        <end position="1574"/>
    </location>
</feature>
<dbReference type="SUPFAM" id="SSF110296">
    <property type="entry name" value="Oligoxyloglucan reducing end-specific cellobiohydrolase"/>
    <property type="match status" value="3"/>
</dbReference>
<dbReference type="InterPro" id="IPR031778">
    <property type="entry name" value="Sortilin_N"/>
</dbReference>
<gene>
    <name evidence="4" type="ORF">GCM10023091_22140</name>
</gene>
<dbReference type="InterPro" id="IPR052025">
    <property type="entry name" value="Xyloglucanase_GH74"/>
</dbReference>
<name>A0ABP8LXK2_9BACT</name>
<dbReference type="Gene3D" id="2.130.10.10">
    <property type="entry name" value="YVTN repeat-like/Quinoprotein amine dehydrogenase"/>
    <property type="match status" value="8"/>
</dbReference>
<dbReference type="PANTHER" id="PTHR43739">
    <property type="entry name" value="XYLOGLUCANASE (EUROFUNG)"/>
    <property type="match status" value="1"/>
</dbReference>
<accession>A0ABP8LXK2</accession>
<evidence type="ECO:0000313" key="4">
    <source>
        <dbReference type="EMBL" id="GAA4439629.1"/>
    </source>
</evidence>